<dbReference type="Proteomes" id="UP001177260">
    <property type="component" value="Unassembled WGS sequence"/>
</dbReference>
<dbReference type="EMBL" id="JAOPJF010000023">
    <property type="protein sequence ID" value="KAK1145538.1"/>
    <property type="molecule type" value="Genomic_DNA"/>
</dbReference>
<sequence length="1058" mass="118069">MDDKKVVLEGASSEELENGAVQTVRLSFLDRTNIGNARLAGLEEDLGMSGLDYNVALAIFFPFYVAAEIPSNLMMKKSRPALWIPIIMLAWGIVCSLMGLVNNYGGLLASRAALGIAEGGLFPGVTFYITMWYKRHECGLRMAIFFSAATAAGAFGGLLARGIVEMDGLGGKAGWAWIFIIEGLVTFVVAIVAFFIMNDYPDTAKFLTEEERTEVQRRLTEDRSSLADEFNLKYFWDAVRDWKIWVHMFITIGIYTPLYSFSLFLPTIVKTLGYSNTTAQLMTVPPYAVACVFCIGGGFLADRQGQRGIYMIFFNIVAIIGFIMLIASDNTGVKYAGTFFAATGIYPNVPQGVAWNGNNIGGSVKRGVGIAMHVGFGNLGGVVSSFIYQSKDSPHFYPGHGTLIATLSMSTVLCIFMTIYLRRENARRDRENPKAPGEQAKVKCVHEGHPPCRRCHRLGQSSCVLTDPRASPLRPKKDSFRIQRRGSHSSRSTEILPERSAEPSAEHTCQCAPANPIASLPAATVVSACDTYRKKFPVANFLHYPTLIADVSNNAPAVDPVFVASMLCLCARFMKGHPLEPESVYANYARTQLASRVFESPSLYLAQSLVMITFYEWGSGRPYKAWMYSGMATYMIQSLLKTADDSMEHNPEEFHASQIQYEQLVRTYWCCFAQDCELSSGARQHFALSFRQISVPLPISDQDFNFGRRSTSRLMPANMNRHSLLSSDLTIDRGLTIVTRGFDIFVRILRFANESRRGRTSSPTVLSSPQLTWRTLKEELDEWRSLQDVTVRYPATSAQAHVALGYGELFAYINLVYFMSILFLHRDSVLSGSKPFADRAINATEDFIGCEEAIDQLFEAAQNINGVLSALEASETPVITPYAGFSVFVAAHINMYGTVSPLRYPGGRERAEQERKANFSYLERLCEYWPVGQSWWRTVREADKFYRTAKSNHFSGERPSHLTLAGTLDEYGDIRSSRPRHDLSISMRRRETASSDAVDSAQEDPKITHNNLPNIAPGHNAMLDTYDLEAEMLQWPFIDETWFHGFDTGFDAAWPNLG</sequence>
<evidence type="ECO:0000313" key="2">
    <source>
        <dbReference type="Proteomes" id="UP001177260"/>
    </source>
</evidence>
<reference evidence="1 2" key="1">
    <citation type="journal article" date="2023" name="ACS Omega">
        <title>Identification of the Neoaspergillic Acid Biosynthesis Gene Cluster by Establishing an In Vitro CRISPR-Ribonucleoprotein Genetic System in Aspergillus melleus.</title>
        <authorList>
            <person name="Yuan B."/>
            <person name="Grau M.F."/>
            <person name="Murata R.M."/>
            <person name="Torok T."/>
            <person name="Venkateswaran K."/>
            <person name="Stajich J.E."/>
            <person name="Wang C.C.C."/>
        </authorList>
    </citation>
    <scope>NUCLEOTIDE SEQUENCE [LARGE SCALE GENOMIC DNA]</scope>
    <source>
        <strain evidence="1 2">IMV 1140</strain>
    </source>
</reference>
<organism evidence="1 2">
    <name type="scientific">Aspergillus melleus</name>
    <dbReference type="NCBI Taxonomy" id="138277"/>
    <lineage>
        <taxon>Eukaryota</taxon>
        <taxon>Fungi</taxon>
        <taxon>Dikarya</taxon>
        <taxon>Ascomycota</taxon>
        <taxon>Pezizomycotina</taxon>
        <taxon>Eurotiomycetes</taxon>
        <taxon>Eurotiomycetidae</taxon>
        <taxon>Eurotiales</taxon>
        <taxon>Aspergillaceae</taxon>
        <taxon>Aspergillus</taxon>
        <taxon>Aspergillus subgen. Circumdati</taxon>
    </lineage>
</organism>
<keyword evidence="2" id="KW-1185">Reference proteome</keyword>
<evidence type="ECO:0000313" key="1">
    <source>
        <dbReference type="EMBL" id="KAK1145538.1"/>
    </source>
</evidence>
<proteinExistence type="predicted"/>
<protein>
    <submittedName>
        <fullName evidence="1">Uncharacterized protein</fullName>
    </submittedName>
</protein>
<name>A0ACC3B593_9EURO</name>
<comment type="caution">
    <text evidence="1">The sequence shown here is derived from an EMBL/GenBank/DDBJ whole genome shotgun (WGS) entry which is preliminary data.</text>
</comment>
<gene>
    <name evidence="1" type="ORF">N8T08_004096</name>
</gene>
<accession>A0ACC3B593</accession>